<protein>
    <submittedName>
        <fullName evidence="2">Uncharacterized protein</fullName>
    </submittedName>
</protein>
<evidence type="ECO:0000313" key="3">
    <source>
        <dbReference type="Proteomes" id="UP001230504"/>
    </source>
</evidence>
<dbReference type="RefSeq" id="XP_060412932.1">
    <property type="nucleotide sequence ID" value="XM_060564983.1"/>
</dbReference>
<comment type="caution">
    <text evidence="2">The sequence shown here is derived from an EMBL/GenBank/DDBJ whole genome shotgun (WGS) entry which is preliminary data.</text>
</comment>
<feature type="compositionally biased region" description="Low complexity" evidence="1">
    <location>
        <begin position="265"/>
        <end position="274"/>
    </location>
</feature>
<evidence type="ECO:0000256" key="1">
    <source>
        <dbReference type="SAM" id="MobiDB-lite"/>
    </source>
</evidence>
<gene>
    <name evidence="2" type="ORF">LY79DRAFT_704512</name>
</gene>
<name>A0AAD8PWI5_9PEZI</name>
<dbReference type="EMBL" id="JAHLJV010000040">
    <property type="protein sequence ID" value="KAK1585949.1"/>
    <property type="molecule type" value="Genomic_DNA"/>
</dbReference>
<keyword evidence="3" id="KW-1185">Reference proteome</keyword>
<feature type="region of interest" description="Disordered" evidence="1">
    <location>
        <begin position="265"/>
        <end position="284"/>
    </location>
</feature>
<feature type="region of interest" description="Disordered" evidence="1">
    <location>
        <begin position="1"/>
        <end position="45"/>
    </location>
</feature>
<dbReference type="Proteomes" id="UP001230504">
    <property type="component" value="Unassembled WGS sequence"/>
</dbReference>
<feature type="compositionally biased region" description="Basic and acidic residues" evidence="1">
    <location>
        <begin position="28"/>
        <end position="45"/>
    </location>
</feature>
<proteinExistence type="predicted"/>
<evidence type="ECO:0000313" key="2">
    <source>
        <dbReference type="EMBL" id="KAK1585949.1"/>
    </source>
</evidence>
<accession>A0AAD8PWI5</accession>
<dbReference type="AlphaFoldDB" id="A0AAD8PWI5"/>
<organism evidence="2 3">
    <name type="scientific">Colletotrichum navitas</name>
    <dbReference type="NCBI Taxonomy" id="681940"/>
    <lineage>
        <taxon>Eukaryota</taxon>
        <taxon>Fungi</taxon>
        <taxon>Dikarya</taxon>
        <taxon>Ascomycota</taxon>
        <taxon>Pezizomycotina</taxon>
        <taxon>Sordariomycetes</taxon>
        <taxon>Hypocreomycetidae</taxon>
        <taxon>Glomerellales</taxon>
        <taxon>Glomerellaceae</taxon>
        <taxon>Colletotrichum</taxon>
        <taxon>Colletotrichum graminicola species complex</taxon>
    </lineage>
</organism>
<sequence length="321" mass="35474">MDVEDKVTQYYVPRTGRSSGHKHSRKIEKRDKDTKSKDANSKQERALPSSSFSFLFVVNELKVVEENGVPPAADLYGNPLPPRTSRGYGPEIVGRVWRYRDGVVSLAEGFFWCRPEPGSAGAICTVNNYIDEHGQPFRFLEQTVEHSTFSVFNCWRFLPCLHADVDVTTVGSMGVDNKLSHLEFYQDHTDSGVTRIRASGGSQRHVVGGRPSWIPALLPETYAAPSSHAQQSTGLGGCLPIIIGLLALTKKPGHTDDVFRNGEWNGNRFRGGRSSRAEPEPTGPVRGVLVQVCCDSTNPDSTIDAITDFEDRGKAIRDERL</sequence>
<reference evidence="2" key="1">
    <citation type="submission" date="2021-06" db="EMBL/GenBank/DDBJ databases">
        <title>Comparative genomics, transcriptomics and evolutionary studies reveal genomic signatures of adaptation to plant cell wall in hemibiotrophic fungi.</title>
        <authorList>
            <consortium name="DOE Joint Genome Institute"/>
            <person name="Baroncelli R."/>
            <person name="Diaz J.F."/>
            <person name="Benocci T."/>
            <person name="Peng M."/>
            <person name="Battaglia E."/>
            <person name="Haridas S."/>
            <person name="Andreopoulos W."/>
            <person name="Labutti K."/>
            <person name="Pangilinan J."/>
            <person name="Floch G.L."/>
            <person name="Makela M.R."/>
            <person name="Henrissat B."/>
            <person name="Grigoriev I.V."/>
            <person name="Crouch J.A."/>
            <person name="De Vries R.P."/>
            <person name="Sukno S.A."/>
            <person name="Thon M.R."/>
        </authorList>
    </citation>
    <scope>NUCLEOTIDE SEQUENCE</scope>
    <source>
        <strain evidence="2">CBS 125086</strain>
    </source>
</reference>
<dbReference type="GeneID" id="85449223"/>